<reference evidence="7" key="2">
    <citation type="submission" date="2025-08" db="UniProtKB">
        <authorList>
            <consortium name="RefSeq"/>
        </authorList>
    </citation>
    <scope>IDENTIFICATION</scope>
</reference>
<dbReference type="RefSeq" id="WP_034410523.1">
    <property type="nucleotide sequence ID" value="NZ_AXWS01000007.1"/>
</dbReference>
<evidence type="ECO:0000256" key="1">
    <source>
        <dbReference type="ARBA" id="ARBA00009437"/>
    </source>
</evidence>
<dbReference type="SUPFAM" id="SSF46785">
    <property type="entry name" value="Winged helix' DNA-binding domain"/>
    <property type="match status" value="1"/>
</dbReference>
<organism evidence="6 7">
    <name type="scientific">Derxia gummosa DSM 723</name>
    <dbReference type="NCBI Taxonomy" id="1121388"/>
    <lineage>
        <taxon>Bacteria</taxon>
        <taxon>Pseudomonadati</taxon>
        <taxon>Pseudomonadota</taxon>
        <taxon>Betaproteobacteria</taxon>
        <taxon>Burkholderiales</taxon>
        <taxon>Alcaligenaceae</taxon>
        <taxon>Derxia</taxon>
    </lineage>
</organism>
<protein>
    <submittedName>
        <fullName evidence="7">LysR substrate-binding domain-containing protein</fullName>
    </submittedName>
</protein>
<evidence type="ECO:0000313" key="7">
    <source>
        <dbReference type="RefSeq" id="WP_034410523.1"/>
    </source>
</evidence>
<dbReference type="GO" id="GO:0006351">
    <property type="term" value="P:DNA-templated transcription"/>
    <property type="evidence" value="ECO:0007669"/>
    <property type="project" value="TreeGrafter"/>
</dbReference>
<dbReference type="PANTHER" id="PTHR30537">
    <property type="entry name" value="HTH-TYPE TRANSCRIPTIONAL REGULATOR"/>
    <property type="match status" value="1"/>
</dbReference>
<dbReference type="InterPro" id="IPR000847">
    <property type="entry name" value="LysR_HTH_N"/>
</dbReference>
<dbReference type="GO" id="GO:0003700">
    <property type="term" value="F:DNA-binding transcription factor activity"/>
    <property type="evidence" value="ECO:0007669"/>
    <property type="project" value="InterPro"/>
</dbReference>
<dbReference type="GO" id="GO:0043565">
    <property type="term" value="F:sequence-specific DNA binding"/>
    <property type="evidence" value="ECO:0007669"/>
    <property type="project" value="TreeGrafter"/>
</dbReference>
<dbReference type="AlphaFoldDB" id="A0A8B6X7C1"/>
<accession>A0A8B6X7C1</accession>
<comment type="similarity">
    <text evidence="1">Belongs to the LysR transcriptional regulatory family.</text>
</comment>
<dbReference type="PRINTS" id="PR00039">
    <property type="entry name" value="HTHLYSR"/>
</dbReference>
<feature type="domain" description="HTH lysR-type" evidence="5">
    <location>
        <begin position="8"/>
        <end position="65"/>
    </location>
</feature>
<dbReference type="SUPFAM" id="SSF53850">
    <property type="entry name" value="Periplasmic binding protein-like II"/>
    <property type="match status" value="1"/>
</dbReference>
<evidence type="ECO:0000259" key="5">
    <source>
        <dbReference type="PROSITE" id="PS50931"/>
    </source>
</evidence>
<dbReference type="Pfam" id="PF00126">
    <property type="entry name" value="HTH_1"/>
    <property type="match status" value="1"/>
</dbReference>
<evidence type="ECO:0000256" key="2">
    <source>
        <dbReference type="ARBA" id="ARBA00023015"/>
    </source>
</evidence>
<evidence type="ECO:0000256" key="4">
    <source>
        <dbReference type="ARBA" id="ARBA00023163"/>
    </source>
</evidence>
<keyword evidence="2" id="KW-0805">Transcription regulation</keyword>
<dbReference type="Proteomes" id="UP000675920">
    <property type="component" value="Unplaced"/>
</dbReference>
<proteinExistence type="inferred from homology"/>
<keyword evidence="3" id="KW-0238">DNA-binding</keyword>
<reference evidence="7" key="1">
    <citation type="journal article" date="1997" name="Structure">
        <title>The structure of the cofactor-binding fragment of the LysR family member, CysB: a familiar fold with a surprising subunit arrangement.</title>
        <authorList>
            <person name="Tyrrell R."/>
            <person name="Verschueren K.H."/>
            <person name="Dodson E.J."/>
            <person name="Murshudov G.N."/>
            <person name="Addy C."/>
            <person name="Wilkinson A.J."/>
        </authorList>
    </citation>
    <scope>NUCLEOTIDE SEQUENCE</scope>
</reference>
<keyword evidence="4" id="KW-0804">Transcription</keyword>
<dbReference type="Gene3D" id="1.10.10.10">
    <property type="entry name" value="Winged helix-like DNA-binding domain superfamily/Winged helix DNA-binding domain"/>
    <property type="match status" value="1"/>
</dbReference>
<evidence type="ECO:0000313" key="6">
    <source>
        <dbReference type="Proteomes" id="UP000675920"/>
    </source>
</evidence>
<dbReference type="CDD" id="cd08432">
    <property type="entry name" value="PBP2_GcdR_TrpI_HvrB_AmpR_like"/>
    <property type="match status" value="1"/>
</dbReference>
<keyword evidence="6" id="KW-1185">Reference proteome</keyword>
<dbReference type="InterPro" id="IPR036388">
    <property type="entry name" value="WH-like_DNA-bd_sf"/>
</dbReference>
<dbReference type="Gene3D" id="3.40.190.10">
    <property type="entry name" value="Periplasmic binding protein-like II"/>
    <property type="match status" value="2"/>
</dbReference>
<dbReference type="Pfam" id="PF03466">
    <property type="entry name" value="LysR_substrate"/>
    <property type="match status" value="1"/>
</dbReference>
<dbReference type="PANTHER" id="PTHR30537:SF74">
    <property type="entry name" value="HTH-TYPE TRANSCRIPTIONAL REGULATOR TRPI"/>
    <property type="match status" value="1"/>
</dbReference>
<dbReference type="PROSITE" id="PS50931">
    <property type="entry name" value="HTH_LYSR"/>
    <property type="match status" value="1"/>
</dbReference>
<dbReference type="InterPro" id="IPR058163">
    <property type="entry name" value="LysR-type_TF_proteobact-type"/>
</dbReference>
<evidence type="ECO:0000256" key="3">
    <source>
        <dbReference type="ARBA" id="ARBA00023125"/>
    </source>
</evidence>
<dbReference type="InterPro" id="IPR005119">
    <property type="entry name" value="LysR_subst-bd"/>
</dbReference>
<name>A0A8B6X7C1_9BURK</name>
<sequence length="306" mass="33881">MARRTRPISLANLRGFEAAARLLSFTLAGEELHLTQSSMSRQIQALEEEIGRPLFVRRVRELELTLAGQKLHRVVRAALGELDRCVAEIRGEAERQRVSLTTWPSFASLWLVPRLSAFARLHPGIDLRIDSGDSVLDMVAEELDLAIRYCRDDQAPRNAIRLLDEELTPAISPALLERVGGLATPADLARCTLLVLDDGFQSSVENAWERWLELAGVPALQPAGRLLFNFVDQSMVAAVRGQGVVLGKSQFLRDYVERGELLMPFADVRLPSRYGVYLVVSDLAREGPAALFTDWLLAEAGAERGG</sequence>
<dbReference type="InterPro" id="IPR036390">
    <property type="entry name" value="WH_DNA-bd_sf"/>
</dbReference>